<protein>
    <submittedName>
        <fullName evidence="3">Uncharacterized conserved protein, DUF302 family</fullName>
    </submittedName>
</protein>
<accession>A0A450TPU9</accession>
<dbReference type="AlphaFoldDB" id="A0A450TPU9"/>
<proteinExistence type="predicted"/>
<sequence length="132" mass="14485">MYSFKTTLSGSFPHVIEQVTEALKKEGFGVLSDIDVQATLKAKLDLDYPPYRILGACNPSFANRVLSTDIDLGVLLPCNVVVRQETDDTVTVTFMDPVEVLELAGQKEVTDVAKQVRVLLEQVQKALESSIA</sequence>
<dbReference type="SUPFAM" id="SSF103247">
    <property type="entry name" value="TT1751-like"/>
    <property type="match status" value="1"/>
</dbReference>
<dbReference type="EMBL" id="CAADEW010000161">
    <property type="protein sequence ID" value="VFJ63992.1"/>
    <property type="molecule type" value="Genomic_DNA"/>
</dbReference>
<name>A0A450TPU9_9GAMM</name>
<evidence type="ECO:0000259" key="1">
    <source>
        <dbReference type="Pfam" id="PF03625"/>
    </source>
</evidence>
<organism evidence="3">
    <name type="scientific">Candidatus Kentrum sp. FW</name>
    <dbReference type="NCBI Taxonomy" id="2126338"/>
    <lineage>
        <taxon>Bacteria</taxon>
        <taxon>Pseudomonadati</taxon>
        <taxon>Pseudomonadota</taxon>
        <taxon>Gammaproteobacteria</taxon>
        <taxon>Candidatus Kentrum</taxon>
    </lineage>
</organism>
<evidence type="ECO:0000313" key="3">
    <source>
        <dbReference type="EMBL" id="VFJ70071.1"/>
    </source>
</evidence>
<dbReference type="PIRSF" id="PIRSF021774">
    <property type="entry name" value="UCP021774"/>
    <property type="match status" value="1"/>
</dbReference>
<dbReference type="InterPro" id="IPR016796">
    <property type="entry name" value="UCP021774"/>
</dbReference>
<dbReference type="Pfam" id="PF03625">
    <property type="entry name" value="DUF302"/>
    <property type="match status" value="1"/>
</dbReference>
<gene>
    <name evidence="2" type="ORF">BECKFW1821A_GA0114235_11615</name>
    <name evidence="3" type="ORF">BECKFW1821B_GA0114236_11785</name>
</gene>
<feature type="domain" description="DUF302" evidence="1">
    <location>
        <begin position="34"/>
        <end position="97"/>
    </location>
</feature>
<dbReference type="Gene3D" id="3.30.310.70">
    <property type="entry name" value="TT1751-like domain"/>
    <property type="match status" value="1"/>
</dbReference>
<dbReference type="EMBL" id="CAADFD010000178">
    <property type="protein sequence ID" value="VFJ70071.1"/>
    <property type="molecule type" value="Genomic_DNA"/>
</dbReference>
<dbReference type="InterPro" id="IPR035923">
    <property type="entry name" value="TT1751-like_sf"/>
</dbReference>
<dbReference type="CDD" id="cd14797">
    <property type="entry name" value="DUF302"/>
    <property type="match status" value="1"/>
</dbReference>
<evidence type="ECO:0000313" key="2">
    <source>
        <dbReference type="EMBL" id="VFJ63992.1"/>
    </source>
</evidence>
<dbReference type="PANTHER" id="PTHR38342:SF1">
    <property type="entry name" value="SLR5037 PROTEIN"/>
    <property type="match status" value="1"/>
</dbReference>
<reference evidence="3" key="1">
    <citation type="submission" date="2019-02" db="EMBL/GenBank/DDBJ databases">
        <authorList>
            <person name="Gruber-Vodicka R. H."/>
            <person name="Seah K. B. B."/>
        </authorList>
    </citation>
    <scope>NUCLEOTIDE SEQUENCE</scope>
    <source>
        <strain evidence="3">BECK_BZ106</strain>
        <strain evidence="2">BECK_BZ15</strain>
    </source>
</reference>
<dbReference type="InterPro" id="IPR005180">
    <property type="entry name" value="DUF302"/>
</dbReference>
<dbReference type="PANTHER" id="PTHR38342">
    <property type="entry name" value="SLR5037 PROTEIN"/>
    <property type="match status" value="1"/>
</dbReference>